<protein>
    <submittedName>
        <fullName evidence="2">Uncharacterized protein</fullName>
    </submittedName>
</protein>
<organism evidence="2 3">
    <name type="scientific">Aldrovandia affinis</name>
    <dbReference type="NCBI Taxonomy" id="143900"/>
    <lineage>
        <taxon>Eukaryota</taxon>
        <taxon>Metazoa</taxon>
        <taxon>Chordata</taxon>
        <taxon>Craniata</taxon>
        <taxon>Vertebrata</taxon>
        <taxon>Euteleostomi</taxon>
        <taxon>Actinopterygii</taxon>
        <taxon>Neopterygii</taxon>
        <taxon>Teleostei</taxon>
        <taxon>Notacanthiformes</taxon>
        <taxon>Halosauridae</taxon>
        <taxon>Aldrovandia</taxon>
    </lineage>
</organism>
<feature type="region of interest" description="Disordered" evidence="1">
    <location>
        <begin position="28"/>
        <end position="61"/>
    </location>
</feature>
<evidence type="ECO:0000313" key="3">
    <source>
        <dbReference type="Proteomes" id="UP001221898"/>
    </source>
</evidence>
<dbReference type="PANTHER" id="PTHR39654:SF3">
    <property type="entry name" value="LEUCINE RICH REPEAT CONTAINING 75A"/>
    <property type="match status" value="1"/>
</dbReference>
<accession>A0AAD7SFK8</accession>
<keyword evidence="3" id="KW-1185">Reference proteome</keyword>
<evidence type="ECO:0000256" key="1">
    <source>
        <dbReference type="SAM" id="MobiDB-lite"/>
    </source>
</evidence>
<feature type="compositionally biased region" description="Polar residues" evidence="1">
    <location>
        <begin position="37"/>
        <end position="57"/>
    </location>
</feature>
<feature type="region of interest" description="Disordered" evidence="1">
    <location>
        <begin position="216"/>
        <end position="265"/>
    </location>
</feature>
<gene>
    <name evidence="2" type="ORF">AAFF_G00376430</name>
</gene>
<dbReference type="AlphaFoldDB" id="A0AAD7SFK8"/>
<comment type="caution">
    <text evidence="2">The sequence shown here is derived from an EMBL/GenBank/DDBJ whole genome shotgun (WGS) entry which is preliminary data.</text>
</comment>
<proteinExistence type="predicted"/>
<dbReference type="PANTHER" id="PTHR39654">
    <property type="entry name" value="LEUCINE-RICH REPEAT-CONTAINING PROTEIN 75A-LIKE ISOFORM X1"/>
    <property type="match status" value="1"/>
</dbReference>
<sequence>MFALEKGGCAVGSIFVRNGERNLGQRFEATGTEMDPTRSSSESHISGPLSSRPTPSQALVRPCPARPAPLAPWFDFILVVPLAGSATSNWLSAPGRGEGSRYELAANRSGPVRIPELRGTFRIERTDGSHFDVRIPPFSLESNKDDKAPPAGYSWLLPDPWRDRSAGTGGCGGLLKDTAGPSVALLCHGGWDPIGIMQPGPPRLWVSDHLLSKTKQKGIGQKVRKEPAVPSSHTKRSMEDFLKTKGAGPEPGASPQQGGWKRTPTKQRGDIFASFMLRSGDRFGRGPAPPPYQRRIGMIQEMMVMAKEGKQDEVTELLKTLRQVIDVSSLTASQEGTGEAVLWIWATMPGRADGLRDDTQPLDEIYCLSLERSNGSRALRARTPIRGSQCLNGAVAGKSFVRPWLPLPSSVCAARAFRFLAIGAAANERPEDQRCVSLPFSGSADLSPRPRCHSASRALEMKRQWAWAEDLGMESTSLDDVLYRFASFRSLVDPITHDLIISLARYVHCPKTSHAPVWRGLAYRSRQARARGSLGLRLQAGPNERVVDPQYGSALTMPLCLSRSCSFARDRLSSG</sequence>
<reference evidence="2" key="1">
    <citation type="journal article" date="2023" name="Science">
        <title>Genome structures resolve the early diversification of teleost fishes.</title>
        <authorList>
            <person name="Parey E."/>
            <person name="Louis A."/>
            <person name="Montfort J."/>
            <person name="Bouchez O."/>
            <person name="Roques C."/>
            <person name="Iampietro C."/>
            <person name="Lluch J."/>
            <person name="Castinel A."/>
            <person name="Donnadieu C."/>
            <person name="Desvignes T."/>
            <person name="Floi Bucao C."/>
            <person name="Jouanno E."/>
            <person name="Wen M."/>
            <person name="Mejri S."/>
            <person name="Dirks R."/>
            <person name="Jansen H."/>
            <person name="Henkel C."/>
            <person name="Chen W.J."/>
            <person name="Zahm M."/>
            <person name="Cabau C."/>
            <person name="Klopp C."/>
            <person name="Thompson A.W."/>
            <person name="Robinson-Rechavi M."/>
            <person name="Braasch I."/>
            <person name="Lecointre G."/>
            <person name="Bobe J."/>
            <person name="Postlethwait J.H."/>
            <person name="Berthelot C."/>
            <person name="Roest Crollius H."/>
            <person name="Guiguen Y."/>
        </authorList>
    </citation>
    <scope>NUCLEOTIDE SEQUENCE</scope>
    <source>
        <strain evidence="2">NC1722</strain>
    </source>
</reference>
<dbReference type="EMBL" id="JAINUG010000068">
    <property type="protein sequence ID" value="KAJ8401672.1"/>
    <property type="molecule type" value="Genomic_DNA"/>
</dbReference>
<evidence type="ECO:0000313" key="2">
    <source>
        <dbReference type="EMBL" id="KAJ8401672.1"/>
    </source>
</evidence>
<name>A0AAD7SFK8_9TELE</name>
<dbReference type="Proteomes" id="UP001221898">
    <property type="component" value="Unassembled WGS sequence"/>
</dbReference>